<protein>
    <submittedName>
        <fullName evidence="2">Uncharacterized protein</fullName>
    </submittedName>
</protein>
<feature type="compositionally biased region" description="Basic residues" evidence="1">
    <location>
        <begin position="14"/>
        <end position="28"/>
    </location>
</feature>
<feature type="region of interest" description="Disordered" evidence="1">
    <location>
        <begin position="1"/>
        <end position="49"/>
    </location>
</feature>
<organism evidence="2 3">
    <name type="scientific">Penicillium frequentans</name>
    <dbReference type="NCBI Taxonomy" id="3151616"/>
    <lineage>
        <taxon>Eukaryota</taxon>
        <taxon>Fungi</taxon>
        <taxon>Dikarya</taxon>
        <taxon>Ascomycota</taxon>
        <taxon>Pezizomycotina</taxon>
        <taxon>Eurotiomycetes</taxon>
        <taxon>Eurotiomycetidae</taxon>
        <taxon>Eurotiales</taxon>
        <taxon>Aspergillaceae</taxon>
        <taxon>Penicillium</taxon>
    </lineage>
</organism>
<sequence>MTDDESSKSPVVPSKRRGNAPARPGKRTKKDEADKEYERIAYGSVKDPTPRKRLNAKRLDLNWTYVGGELAPLVEGQDTVPEKPAKKRWQHHGPEPLTDYNLLPDDWSAFDDDLDAEDLEGQIERCRERITDNILPHIFEARLQGLELELDRRVKTAEREAEGLSWDVIKRIQHLRLIGKSVYSQRDPQQKLVTIMALLDAYNTKKLEWTPGLVTYWQKGRQLCQPRPFDWDEYEAVQRENGDMWSFWVEGIRLAVRIPGLQAWAELDFLWDTGSCMMNIYQSDLNTIMGANAGDLLGTVPGRWNAVPSVGSIVMAGVGGLLTPAVSVVELEMTLLDANRQRIIPWTRVQASVNPGVYTPGGTDHRLDGPWLRSLLFIGSAPDNNLNRQVIFSICKSMALPALNVARVPRIGMAYGSGFFAPPVVPVQLIATPGVAGVPPVAPAVPPAMLMPLPAAVPPGPLVPVPEPMPVGVPASLTSLWGPGPAGPYIPPPGVPVPAVPAGIYPVGGPPAP</sequence>
<name>A0AAD6GFA8_9EURO</name>
<evidence type="ECO:0000256" key="1">
    <source>
        <dbReference type="SAM" id="MobiDB-lite"/>
    </source>
</evidence>
<proteinExistence type="predicted"/>
<evidence type="ECO:0000313" key="2">
    <source>
        <dbReference type="EMBL" id="KAJ5538602.1"/>
    </source>
</evidence>
<evidence type="ECO:0000313" key="3">
    <source>
        <dbReference type="Proteomes" id="UP001220324"/>
    </source>
</evidence>
<feature type="region of interest" description="Disordered" evidence="1">
    <location>
        <begin position="78"/>
        <end position="97"/>
    </location>
</feature>
<dbReference type="AlphaFoldDB" id="A0AAD6GFA8"/>
<keyword evidence="3" id="KW-1185">Reference proteome</keyword>
<gene>
    <name evidence="2" type="ORF">N7494_008081</name>
</gene>
<dbReference type="EMBL" id="JAQIZZ010000006">
    <property type="protein sequence ID" value="KAJ5538602.1"/>
    <property type="molecule type" value="Genomic_DNA"/>
</dbReference>
<comment type="caution">
    <text evidence="2">The sequence shown here is derived from an EMBL/GenBank/DDBJ whole genome shotgun (WGS) entry which is preliminary data.</text>
</comment>
<feature type="compositionally biased region" description="Basic and acidic residues" evidence="1">
    <location>
        <begin position="29"/>
        <end position="39"/>
    </location>
</feature>
<accession>A0AAD6GFA8</accession>
<dbReference type="Proteomes" id="UP001220324">
    <property type="component" value="Unassembled WGS sequence"/>
</dbReference>
<reference evidence="2 3" key="1">
    <citation type="journal article" date="2023" name="IMA Fungus">
        <title>Comparative genomic study of the Penicillium genus elucidates a diverse pangenome and 15 lateral gene transfer events.</title>
        <authorList>
            <person name="Petersen C."/>
            <person name="Sorensen T."/>
            <person name="Nielsen M.R."/>
            <person name="Sondergaard T.E."/>
            <person name="Sorensen J.L."/>
            <person name="Fitzpatrick D.A."/>
            <person name="Frisvad J.C."/>
            <person name="Nielsen K.L."/>
        </authorList>
    </citation>
    <scope>NUCLEOTIDE SEQUENCE [LARGE SCALE GENOMIC DNA]</scope>
    <source>
        <strain evidence="2 3">IBT 35679</strain>
    </source>
</reference>